<evidence type="ECO:0000313" key="10">
    <source>
        <dbReference type="Proteomes" id="UP000095282"/>
    </source>
</evidence>
<dbReference type="GO" id="GO:0009792">
    <property type="term" value="P:embryo development ending in birth or egg hatching"/>
    <property type="evidence" value="ECO:0007669"/>
    <property type="project" value="UniProtKB-ARBA"/>
</dbReference>
<evidence type="ECO:0000256" key="1">
    <source>
        <dbReference type="ARBA" id="ARBA00009860"/>
    </source>
</evidence>
<dbReference type="InterPro" id="IPR023398">
    <property type="entry name" value="TIF_eIF4e-like"/>
</dbReference>
<keyword evidence="6" id="KW-1015">Disulfide bond</keyword>
<dbReference type="PANTHER" id="PTHR11960">
    <property type="entry name" value="EUKARYOTIC TRANSLATION INITIATION FACTOR 4E RELATED"/>
    <property type="match status" value="1"/>
</dbReference>
<organism evidence="10 11">
    <name type="scientific">Caenorhabditis tropicalis</name>
    <dbReference type="NCBI Taxonomy" id="1561998"/>
    <lineage>
        <taxon>Eukaryota</taxon>
        <taxon>Metazoa</taxon>
        <taxon>Ecdysozoa</taxon>
        <taxon>Nematoda</taxon>
        <taxon>Chromadorea</taxon>
        <taxon>Rhabditida</taxon>
        <taxon>Rhabditina</taxon>
        <taxon>Rhabditomorpha</taxon>
        <taxon>Rhabditoidea</taxon>
        <taxon>Rhabditidae</taxon>
        <taxon>Peloderinae</taxon>
        <taxon>Caenorhabditis</taxon>
    </lineage>
</organism>
<keyword evidence="10" id="KW-1185">Reference proteome</keyword>
<dbReference type="InterPro" id="IPR001040">
    <property type="entry name" value="TIF_eIF_4E"/>
</dbReference>
<protein>
    <recommendedName>
        <fullName evidence="8">eIF-4F 25 kDa subunit</fullName>
    </recommendedName>
    <alternativeName>
        <fullName evidence="7">mRNA cap-binding protein</fullName>
    </alternativeName>
</protein>
<evidence type="ECO:0000256" key="6">
    <source>
        <dbReference type="ARBA" id="ARBA00023157"/>
    </source>
</evidence>
<evidence type="ECO:0000256" key="7">
    <source>
        <dbReference type="ARBA" id="ARBA00030245"/>
    </source>
</evidence>
<evidence type="ECO:0000256" key="9">
    <source>
        <dbReference type="RuleBase" id="RU004374"/>
    </source>
</evidence>
<dbReference type="STRING" id="1561998.A0A1I7U3T8"/>
<evidence type="ECO:0000256" key="2">
    <source>
        <dbReference type="ARBA" id="ARBA00022540"/>
    </source>
</evidence>
<dbReference type="GO" id="GO:0006417">
    <property type="term" value="P:regulation of translation"/>
    <property type="evidence" value="ECO:0007669"/>
    <property type="project" value="UniProtKB-KW"/>
</dbReference>
<name>A0A1I7U3T8_9PELO</name>
<keyword evidence="3" id="KW-0810">Translation regulation</keyword>
<comment type="similarity">
    <text evidence="1 9">Belongs to the eukaryotic initiation factor 4E family.</text>
</comment>
<dbReference type="FunFam" id="3.30.760.10:FF:000017">
    <property type="entry name" value="Eukaryotic translation initiation factor 4E-1"/>
    <property type="match status" value="1"/>
</dbReference>
<dbReference type="PROSITE" id="PS00813">
    <property type="entry name" value="IF4E"/>
    <property type="match status" value="1"/>
</dbReference>
<evidence type="ECO:0000313" key="11">
    <source>
        <dbReference type="WBParaSite" id="Csp11.Scaffold629.g14566.t2"/>
    </source>
</evidence>
<keyword evidence="5 9" id="KW-0648">Protein biosynthesis</keyword>
<dbReference type="GO" id="GO:0000340">
    <property type="term" value="F:RNA 7-methylguanosine cap binding"/>
    <property type="evidence" value="ECO:0007669"/>
    <property type="project" value="UniProtKB-ARBA"/>
</dbReference>
<dbReference type="Pfam" id="PF01652">
    <property type="entry name" value="IF4E"/>
    <property type="match status" value="1"/>
</dbReference>
<dbReference type="eggNOG" id="KOG1670">
    <property type="taxonomic scope" value="Eukaryota"/>
</dbReference>
<dbReference type="GO" id="GO:0000341">
    <property type="term" value="F:RNA trimethylguanosine cap binding"/>
    <property type="evidence" value="ECO:0007669"/>
    <property type="project" value="UniProtKB-ARBA"/>
</dbReference>
<dbReference type="InterPro" id="IPR019770">
    <property type="entry name" value="TIF_eIF_4E_CS"/>
</dbReference>
<dbReference type="Proteomes" id="UP000095282">
    <property type="component" value="Unplaced"/>
</dbReference>
<accession>A0A1I7U3T8</accession>
<keyword evidence="2 9" id="KW-0396">Initiation factor</keyword>
<dbReference type="GO" id="GO:0003743">
    <property type="term" value="F:translation initiation factor activity"/>
    <property type="evidence" value="ECO:0007669"/>
    <property type="project" value="UniProtKB-KW"/>
</dbReference>
<proteinExistence type="inferred from homology"/>
<evidence type="ECO:0000256" key="8">
    <source>
        <dbReference type="ARBA" id="ARBA00032656"/>
    </source>
</evidence>
<keyword evidence="4 9" id="KW-0694">RNA-binding</keyword>
<reference evidence="11" key="1">
    <citation type="submission" date="2016-11" db="UniProtKB">
        <authorList>
            <consortium name="WormBaseParasite"/>
        </authorList>
    </citation>
    <scope>IDENTIFICATION</scope>
</reference>
<evidence type="ECO:0000256" key="5">
    <source>
        <dbReference type="ARBA" id="ARBA00022917"/>
    </source>
</evidence>
<dbReference type="GO" id="GO:0016281">
    <property type="term" value="C:eukaryotic translation initiation factor 4F complex"/>
    <property type="evidence" value="ECO:0007669"/>
    <property type="project" value="TreeGrafter"/>
</dbReference>
<evidence type="ECO:0000256" key="4">
    <source>
        <dbReference type="ARBA" id="ARBA00022884"/>
    </source>
</evidence>
<evidence type="ECO:0000256" key="3">
    <source>
        <dbReference type="ARBA" id="ARBA00022845"/>
    </source>
</evidence>
<dbReference type="PANTHER" id="PTHR11960:SF8">
    <property type="entry name" value="EUKARYOTIC TRANSLATION INITIATION FACTOR 4E1-RELATED"/>
    <property type="match status" value="1"/>
</dbReference>
<dbReference type="WBParaSite" id="Csp11.Scaffold629.g14566.t2">
    <property type="protein sequence ID" value="Csp11.Scaffold629.g14566.t2"/>
    <property type="gene ID" value="Csp11.Scaffold629.g14566"/>
</dbReference>
<dbReference type="SUPFAM" id="SSF55418">
    <property type="entry name" value="eIF4e-like"/>
    <property type="match status" value="1"/>
</dbReference>
<dbReference type="Gene3D" id="3.30.760.10">
    <property type="entry name" value="RNA Cap, Translation Initiation Factor Eif4e"/>
    <property type="match status" value="1"/>
</dbReference>
<sequence length="234" mass="26838">MSDSNLALEQLSIKEDNKGMTELEQPVEAAPENQTLYPLKRDWTWWYLNDERSKSWEERLKKVYTFKSVPEFWALYDSIRPPSGLNPQCDYNVFRDGIQPMWEVPENSNGGRWLIVIDRTKPDIVDAIWLEILMAMVGEQFGKDMESICGLVCNVRAKGSKISVWTKDCADDDTNMRIGVVIKEKLMAASKDLPKPLFDVIRYEDHDSCQKKTSSVVKAKLSLHSAEPLEKTSS</sequence>
<dbReference type="AlphaFoldDB" id="A0A1I7U3T8"/>